<evidence type="ECO:0000313" key="1">
    <source>
        <dbReference type="EMBL" id="CAD7409778.1"/>
    </source>
</evidence>
<evidence type="ECO:0008006" key="2">
    <source>
        <dbReference type="Google" id="ProtNLM"/>
    </source>
</evidence>
<accession>A0A7R9D813</accession>
<dbReference type="EMBL" id="OD004344">
    <property type="protein sequence ID" value="CAD7409778.1"/>
    <property type="molecule type" value="Genomic_DNA"/>
</dbReference>
<reference evidence="1" key="1">
    <citation type="submission" date="2020-11" db="EMBL/GenBank/DDBJ databases">
        <authorList>
            <person name="Tran Van P."/>
        </authorList>
    </citation>
    <scope>NUCLEOTIDE SEQUENCE</scope>
</reference>
<name>A0A7R9D813_TIMPO</name>
<sequence length="147" mass="16672">MFLKQNIVETLKRCTRYNMVVLVVCRSRHPTKGWQLAQPNSTGSALHFLSPPNAQVTLLTRAVRSWPTNLSEEYIDRPVGKLYLIVVAADLRGDTEYIQLSIRVTEYNRYPPIFTTSNYVFLNQHSSCESIAKGTGTGEMRLLGVDH</sequence>
<organism evidence="1">
    <name type="scientific">Timema poppense</name>
    <name type="common">Walking stick</name>
    <dbReference type="NCBI Taxonomy" id="170557"/>
    <lineage>
        <taxon>Eukaryota</taxon>
        <taxon>Metazoa</taxon>
        <taxon>Ecdysozoa</taxon>
        <taxon>Arthropoda</taxon>
        <taxon>Hexapoda</taxon>
        <taxon>Insecta</taxon>
        <taxon>Pterygota</taxon>
        <taxon>Neoptera</taxon>
        <taxon>Polyneoptera</taxon>
        <taxon>Phasmatodea</taxon>
        <taxon>Timematodea</taxon>
        <taxon>Timematoidea</taxon>
        <taxon>Timematidae</taxon>
        <taxon>Timema</taxon>
    </lineage>
</organism>
<proteinExistence type="predicted"/>
<gene>
    <name evidence="1" type="ORF">TPSB3V08_LOCUS7014</name>
</gene>
<protein>
    <recommendedName>
        <fullName evidence="2">Cadherin domain-containing protein</fullName>
    </recommendedName>
</protein>
<dbReference type="AlphaFoldDB" id="A0A7R9D813"/>